<dbReference type="GO" id="GO:0006352">
    <property type="term" value="P:DNA-templated transcription initiation"/>
    <property type="evidence" value="ECO:0007669"/>
    <property type="project" value="InterPro"/>
</dbReference>
<sequence>MSLFKEIKTVVDVWLPPSSLRDLDRYMREYLDKFLLRYNQKLDGIVLTYSGEKIKSRLASIPDDVGILGFVINVKFMVFSPVCDQKITGVVQSISDTHINVIVLGILNVIINAEDMPSYFHRRDAFVLKNSQPSDTIQLQADGNPRLIVVNSKVNVQIKDIIQRDNVPVLIGKINSTE</sequence>
<evidence type="ECO:0000256" key="1">
    <source>
        <dbReference type="ARBA" id="ARBA00004123"/>
    </source>
</evidence>
<keyword evidence="2 5" id="KW-0240">DNA-directed RNA polymerase</keyword>
<accession>A0A5J4VSY5</accession>
<protein>
    <submittedName>
        <fullName evidence="5">DNA-directed RNA polymerase I subunit RPA43</fullName>
    </submittedName>
</protein>
<dbReference type="GO" id="GO:0005736">
    <property type="term" value="C:RNA polymerase I complex"/>
    <property type="evidence" value="ECO:0007669"/>
    <property type="project" value="TreeGrafter"/>
</dbReference>
<dbReference type="PANTHER" id="PTHR12709">
    <property type="entry name" value="DNA-DIRECTED RNA POLYMERASE II, III"/>
    <property type="match status" value="1"/>
</dbReference>
<dbReference type="EMBL" id="SNRW01005146">
    <property type="protein sequence ID" value="KAA6385702.1"/>
    <property type="molecule type" value="Genomic_DNA"/>
</dbReference>
<dbReference type="Proteomes" id="UP000324800">
    <property type="component" value="Unassembled WGS sequence"/>
</dbReference>
<dbReference type="GO" id="GO:0006362">
    <property type="term" value="P:transcription elongation by RNA polymerase I"/>
    <property type="evidence" value="ECO:0007669"/>
    <property type="project" value="TreeGrafter"/>
</dbReference>
<evidence type="ECO:0000256" key="3">
    <source>
        <dbReference type="ARBA" id="ARBA00023163"/>
    </source>
</evidence>
<evidence type="ECO:0000256" key="4">
    <source>
        <dbReference type="ARBA" id="ARBA00023242"/>
    </source>
</evidence>
<keyword evidence="3" id="KW-0804">Transcription</keyword>
<name>A0A5J4VSY5_9EUKA</name>
<comment type="subcellular location">
    <subcellularLocation>
        <location evidence="1">Nucleus</location>
    </subcellularLocation>
</comment>
<organism evidence="5 6">
    <name type="scientific">Streblomastix strix</name>
    <dbReference type="NCBI Taxonomy" id="222440"/>
    <lineage>
        <taxon>Eukaryota</taxon>
        <taxon>Metamonada</taxon>
        <taxon>Preaxostyla</taxon>
        <taxon>Oxymonadida</taxon>
        <taxon>Streblomastigidae</taxon>
        <taxon>Streblomastix</taxon>
    </lineage>
</organism>
<dbReference type="Gene3D" id="3.30.1490.120">
    <property type="entry name" value="RNA polymerase Rpb7-like, N-terminal domain"/>
    <property type="match status" value="1"/>
</dbReference>
<dbReference type="AlphaFoldDB" id="A0A5J4VSY5"/>
<comment type="caution">
    <text evidence="5">The sequence shown here is derived from an EMBL/GenBank/DDBJ whole genome shotgun (WGS) entry which is preliminary data.</text>
</comment>
<keyword evidence="4" id="KW-0539">Nucleus</keyword>
<evidence type="ECO:0000256" key="2">
    <source>
        <dbReference type="ARBA" id="ARBA00022478"/>
    </source>
</evidence>
<reference evidence="5 6" key="1">
    <citation type="submission" date="2019-03" db="EMBL/GenBank/DDBJ databases">
        <title>Single cell metagenomics reveals metabolic interactions within the superorganism composed of flagellate Streblomastix strix and complex community of Bacteroidetes bacteria on its surface.</title>
        <authorList>
            <person name="Treitli S.C."/>
            <person name="Kolisko M."/>
            <person name="Husnik F."/>
            <person name="Keeling P."/>
            <person name="Hampl V."/>
        </authorList>
    </citation>
    <scope>NUCLEOTIDE SEQUENCE [LARGE SCALE GENOMIC DNA]</scope>
    <source>
        <strain evidence="5">ST1C</strain>
    </source>
</reference>
<dbReference type="OrthoDB" id="10250504at2759"/>
<evidence type="ECO:0000313" key="6">
    <source>
        <dbReference type="Proteomes" id="UP000324800"/>
    </source>
</evidence>
<gene>
    <name evidence="5" type="ORF">EZS28_018773</name>
</gene>
<dbReference type="InterPro" id="IPR036898">
    <property type="entry name" value="RNA_pol_Rpb7-like_N_sf"/>
</dbReference>
<dbReference type="PANTHER" id="PTHR12709:SF5">
    <property type="entry name" value="DNA-DIRECTED RNA POLYMERASE I SUBUNIT RPA43"/>
    <property type="match status" value="1"/>
</dbReference>
<proteinExistence type="predicted"/>
<evidence type="ECO:0000313" key="5">
    <source>
        <dbReference type="EMBL" id="KAA6385702.1"/>
    </source>
</evidence>
<dbReference type="InterPro" id="IPR045113">
    <property type="entry name" value="Rpb7-like"/>
</dbReference>